<sequence>MTLEDITLFNIYVSSHDWQLVLESIHSLMQRAHVRTFAVQQLRTLQPGIRASEYTNT</sequence>
<evidence type="ECO:0000313" key="2">
    <source>
        <dbReference type="Proteomes" id="UP000053825"/>
    </source>
</evidence>
<name>A0A0L7QTV2_9HYME</name>
<dbReference type="Proteomes" id="UP000053825">
    <property type="component" value="Unassembled WGS sequence"/>
</dbReference>
<dbReference type="AlphaFoldDB" id="A0A0L7QTV2"/>
<evidence type="ECO:0000313" key="1">
    <source>
        <dbReference type="EMBL" id="KOC62050.1"/>
    </source>
</evidence>
<organism evidence="1 2">
    <name type="scientific">Habropoda laboriosa</name>
    <dbReference type="NCBI Taxonomy" id="597456"/>
    <lineage>
        <taxon>Eukaryota</taxon>
        <taxon>Metazoa</taxon>
        <taxon>Ecdysozoa</taxon>
        <taxon>Arthropoda</taxon>
        <taxon>Hexapoda</taxon>
        <taxon>Insecta</taxon>
        <taxon>Pterygota</taxon>
        <taxon>Neoptera</taxon>
        <taxon>Endopterygota</taxon>
        <taxon>Hymenoptera</taxon>
        <taxon>Apocrita</taxon>
        <taxon>Aculeata</taxon>
        <taxon>Apoidea</taxon>
        <taxon>Anthophila</taxon>
        <taxon>Apidae</taxon>
        <taxon>Habropoda</taxon>
    </lineage>
</organism>
<proteinExistence type="predicted"/>
<keyword evidence="2" id="KW-1185">Reference proteome</keyword>
<accession>A0A0L7QTV2</accession>
<reference evidence="1 2" key="1">
    <citation type="submission" date="2015-07" db="EMBL/GenBank/DDBJ databases">
        <title>The genome of Habropoda laboriosa.</title>
        <authorList>
            <person name="Pan H."/>
            <person name="Kapheim K."/>
        </authorList>
    </citation>
    <scope>NUCLEOTIDE SEQUENCE [LARGE SCALE GENOMIC DNA]</scope>
    <source>
        <strain evidence="1">0110345459</strain>
    </source>
</reference>
<dbReference type="EMBL" id="KQ414740">
    <property type="protein sequence ID" value="KOC62050.1"/>
    <property type="molecule type" value="Genomic_DNA"/>
</dbReference>
<gene>
    <name evidence="1" type="ORF">WH47_01842</name>
</gene>
<protein>
    <submittedName>
        <fullName evidence="1">Uncharacterized protein</fullName>
    </submittedName>
</protein>